<comment type="caution">
    <text evidence="2">The sequence shown here is derived from an EMBL/GenBank/DDBJ whole genome shotgun (WGS) entry which is preliminary data.</text>
</comment>
<evidence type="ECO:0000313" key="3">
    <source>
        <dbReference type="Proteomes" id="UP001165060"/>
    </source>
</evidence>
<protein>
    <submittedName>
        <fullName evidence="2">Uncharacterized protein</fullName>
    </submittedName>
</protein>
<feature type="transmembrane region" description="Helical" evidence="1">
    <location>
        <begin position="34"/>
        <end position="56"/>
    </location>
</feature>
<dbReference type="Proteomes" id="UP001165060">
    <property type="component" value="Unassembled WGS sequence"/>
</dbReference>
<gene>
    <name evidence="2" type="ORF">TeGR_g6329</name>
</gene>
<feature type="transmembrane region" description="Helical" evidence="1">
    <location>
        <begin position="338"/>
        <end position="363"/>
    </location>
</feature>
<feature type="transmembrane region" description="Helical" evidence="1">
    <location>
        <begin position="375"/>
        <end position="395"/>
    </location>
</feature>
<evidence type="ECO:0000256" key="1">
    <source>
        <dbReference type="SAM" id="Phobius"/>
    </source>
</evidence>
<dbReference type="EMBL" id="BRYB01001969">
    <property type="protein sequence ID" value="GMI37317.1"/>
    <property type="molecule type" value="Genomic_DNA"/>
</dbReference>
<keyword evidence="1" id="KW-0812">Transmembrane</keyword>
<feature type="transmembrane region" description="Helical" evidence="1">
    <location>
        <begin position="118"/>
        <end position="140"/>
    </location>
</feature>
<keyword evidence="3" id="KW-1185">Reference proteome</keyword>
<name>A0ABQ6N020_9STRA</name>
<evidence type="ECO:0000313" key="2">
    <source>
        <dbReference type="EMBL" id="GMI37317.1"/>
    </source>
</evidence>
<feature type="transmembrane region" description="Helical" evidence="1">
    <location>
        <begin position="213"/>
        <end position="231"/>
    </location>
</feature>
<reference evidence="2 3" key="1">
    <citation type="journal article" date="2023" name="Commun. Biol.">
        <title>Genome analysis of Parmales, the sister group of diatoms, reveals the evolutionary specialization of diatoms from phago-mixotrophs to photoautotrophs.</title>
        <authorList>
            <person name="Ban H."/>
            <person name="Sato S."/>
            <person name="Yoshikawa S."/>
            <person name="Yamada K."/>
            <person name="Nakamura Y."/>
            <person name="Ichinomiya M."/>
            <person name="Sato N."/>
            <person name="Blanc-Mathieu R."/>
            <person name="Endo H."/>
            <person name="Kuwata A."/>
            <person name="Ogata H."/>
        </authorList>
    </citation>
    <scope>NUCLEOTIDE SEQUENCE [LARGE SCALE GENOMIC DNA]</scope>
</reference>
<organism evidence="2 3">
    <name type="scientific">Tetraparma gracilis</name>
    <dbReference type="NCBI Taxonomy" id="2962635"/>
    <lineage>
        <taxon>Eukaryota</taxon>
        <taxon>Sar</taxon>
        <taxon>Stramenopiles</taxon>
        <taxon>Ochrophyta</taxon>
        <taxon>Bolidophyceae</taxon>
        <taxon>Parmales</taxon>
        <taxon>Triparmaceae</taxon>
        <taxon>Tetraparma</taxon>
    </lineage>
</organism>
<sequence length="420" mass="47425">MAESSTSSSRYRTDSLFSLSYVLPVYDYGSPGKAALTLLAFTGAKSILIPLSFHLARYLFNPFYSDPNCLLRLVNTTAPEHYEKHIYWRRLQYDDSCVDLKPFVLDQFNDYAQAEFKAWQVLGPAMFFTAVASVLYPFVVRNAKMGSTKAEAWRIVAASLLPCHFTMAAMFMLVHFEMDLTYLVGNIQHHADISRFTDKSNASTVDTLPQGFLLTYFFNIAWLFVCFKYLFHYSRRLQHYSNASLISALFLFSGQVSLKMLKEDHPKFHAVAQENWRDAIPFSFEYRAYHHVFRHHVDGDSFGSSWLFDPLFSKMFQSFAFIHHDIFGIHSATSWGHYAVVCAYDTVQGLAVLGIILGMFLAASKVTQWLERGGGVWGFAVKVGVSLGFVFWLFINGAIFKNSYDVGGGGGGEGVSAGEL</sequence>
<keyword evidence="1" id="KW-0472">Membrane</keyword>
<proteinExistence type="predicted"/>
<feature type="transmembrane region" description="Helical" evidence="1">
    <location>
        <begin position="152"/>
        <end position="174"/>
    </location>
</feature>
<accession>A0ABQ6N020</accession>
<keyword evidence="1" id="KW-1133">Transmembrane helix</keyword>